<evidence type="ECO:0000259" key="6">
    <source>
        <dbReference type="PROSITE" id="PS50931"/>
    </source>
</evidence>
<dbReference type="FunFam" id="1.10.10.10:FF:000001">
    <property type="entry name" value="LysR family transcriptional regulator"/>
    <property type="match status" value="1"/>
</dbReference>
<dbReference type="PROSITE" id="PS50931">
    <property type="entry name" value="HTH_LYSR"/>
    <property type="match status" value="1"/>
</dbReference>
<dbReference type="AlphaFoldDB" id="A0A9D1NUT4"/>
<comment type="similarity">
    <text evidence="1">Belongs to the LysR transcriptional regulatory family.</text>
</comment>
<evidence type="ECO:0000256" key="1">
    <source>
        <dbReference type="ARBA" id="ARBA00009437"/>
    </source>
</evidence>
<reference evidence="7" key="1">
    <citation type="submission" date="2020-10" db="EMBL/GenBank/DDBJ databases">
        <authorList>
            <person name="Gilroy R."/>
        </authorList>
    </citation>
    <scope>NUCLEOTIDE SEQUENCE</scope>
    <source>
        <strain evidence="7">ChiBcec2-4451</strain>
    </source>
</reference>
<dbReference type="PANTHER" id="PTHR30346">
    <property type="entry name" value="TRANSCRIPTIONAL DUAL REGULATOR HCAR-RELATED"/>
    <property type="match status" value="1"/>
</dbReference>
<protein>
    <submittedName>
        <fullName evidence="7">LysR family transcriptional regulator</fullName>
    </submittedName>
</protein>
<feature type="domain" description="HTH lysR-type" evidence="6">
    <location>
        <begin position="1"/>
        <end position="58"/>
    </location>
</feature>
<dbReference type="InterPro" id="IPR000847">
    <property type="entry name" value="LysR_HTH_N"/>
</dbReference>
<organism evidence="7 8">
    <name type="scientific">Candidatus Pullilachnospira stercoravium</name>
    <dbReference type="NCBI Taxonomy" id="2840913"/>
    <lineage>
        <taxon>Bacteria</taxon>
        <taxon>Bacillati</taxon>
        <taxon>Bacillota</taxon>
        <taxon>Clostridia</taxon>
        <taxon>Lachnospirales</taxon>
        <taxon>Lachnospiraceae</taxon>
        <taxon>Lachnospiraceae incertae sedis</taxon>
        <taxon>Candidatus Pullilachnospira</taxon>
    </lineage>
</organism>
<dbReference type="Pfam" id="PF03466">
    <property type="entry name" value="LysR_substrate"/>
    <property type="match status" value="1"/>
</dbReference>
<dbReference type="CDD" id="cd05466">
    <property type="entry name" value="PBP2_LTTR_substrate"/>
    <property type="match status" value="1"/>
</dbReference>
<dbReference type="GO" id="GO:0003677">
    <property type="term" value="F:DNA binding"/>
    <property type="evidence" value="ECO:0007669"/>
    <property type="project" value="UniProtKB-KW"/>
</dbReference>
<feature type="region of interest" description="Disordered" evidence="5">
    <location>
        <begin position="296"/>
        <end position="319"/>
    </location>
</feature>
<keyword evidence="4" id="KW-0804">Transcription</keyword>
<dbReference type="InterPro" id="IPR036388">
    <property type="entry name" value="WH-like_DNA-bd_sf"/>
</dbReference>
<gene>
    <name evidence="7" type="ORF">IAA63_09015</name>
</gene>
<dbReference type="GO" id="GO:0032993">
    <property type="term" value="C:protein-DNA complex"/>
    <property type="evidence" value="ECO:0007669"/>
    <property type="project" value="TreeGrafter"/>
</dbReference>
<evidence type="ECO:0000256" key="5">
    <source>
        <dbReference type="SAM" id="MobiDB-lite"/>
    </source>
</evidence>
<dbReference type="Proteomes" id="UP000886723">
    <property type="component" value="Unassembled WGS sequence"/>
</dbReference>
<keyword evidence="3" id="KW-0238">DNA-binding</keyword>
<dbReference type="Pfam" id="PF00126">
    <property type="entry name" value="HTH_1"/>
    <property type="match status" value="1"/>
</dbReference>
<dbReference type="SUPFAM" id="SSF46785">
    <property type="entry name" value="Winged helix' DNA-binding domain"/>
    <property type="match status" value="1"/>
</dbReference>
<dbReference type="Gene3D" id="3.40.190.290">
    <property type="match status" value="1"/>
</dbReference>
<sequence length="319" mass="36113">MELRVLKYFLMVAREENITRAAALLNITQPTLSRQMIQLEEELGVKLFDRNRHRILLTDDGMLLKRRAQEIVSLADRTEREFQRREDTLTGEISIGCGETRSMSILSAWITGFRKEYPLVQFQIYSATADDIKDRMEKGILDIGLMTEPVDIGKYEFIRLPVKEAWGVLVRKDSPLAGRRSVSPEDLLGTPLLTASRELVRNELKNWFGDLYDRLDIAATYNLVVNASELVRQGAGAAVCFRLGIAFEDLCFVPLAPELKTGSVLAWKKSQMVTPAVSRFLQFVKQAGIHQPEAWEAASARNNAEDPENQEEVQNGKNL</sequence>
<dbReference type="PANTHER" id="PTHR30346:SF28">
    <property type="entry name" value="HTH-TYPE TRANSCRIPTIONAL REGULATOR CYNR"/>
    <property type="match status" value="1"/>
</dbReference>
<reference evidence="7" key="2">
    <citation type="journal article" date="2021" name="PeerJ">
        <title>Extensive microbial diversity within the chicken gut microbiome revealed by metagenomics and culture.</title>
        <authorList>
            <person name="Gilroy R."/>
            <person name="Ravi A."/>
            <person name="Getino M."/>
            <person name="Pursley I."/>
            <person name="Horton D.L."/>
            <person name="Alikhan N.F."/>
            <person name="Baker D."/>
            <person name="Gharbi K."/>
            <person name="Hall N."/>
            <person name="Watson M."/>
            <person name="Adriaenssens E.M."/>
            <person name="Foster-Nyarko E."/>
            <person name="Jarju S."/>
            <person name="Secka A."/>
            <person name="Antonio M."/>
            <person name="Oren A."/>
            <person name="Chaudhuri R.R."/>
            <person name="La Ragione R."/>
            <person name="Hildebrand F."/>
            <person name="Pallen M.J."/>
        </authorList>
    </citation>
    <scope>NUCLEOTIDE SEQUENCE</scope>
    <source>
        <strain evidence="7">ChiBcec2-4451</strain>
    </source>
</reference>
<dbReference type="InterPro" id="IPR036390">
    <property type="entry name" value="WH_DNA-bd_sf"/>
</dbReference>
<keyword evidence="2" id="KW-0805">Transcription regulation</keyword>
<accession>A0A9D1NUT4</accession>
<comment type="caution">
    <text evidence="7">The sequence shown here is derived from an EMBL/GenBank/DDBJ whole genome shotgun (WGS) entry which is preliminary data.</text>
</comment>
<dbReference type="EMBL" id="DVON01000190">
    <property type="protein sequence ID" value="HIV13261.1"/>
    <property type="molecule type" value="Genomic_DNA"/>
</dbReference>
<dbReference type="PRINTS" id="PR00039">
    <property type="entry name" value="HTHLYSR"/>
</dbReference>
<name>A0A9D1NUT4_9FIRM</name>
<proteinExistence type="inferred from homology"/>
<dbReference type="SUPFAM" id="SSF53850">
    <property type="entry name" value="Periplasmic binding protein-like II"/>
    <property type="match status" value="1"/>
</dbReference>
<dbReference type="GO" id="GO:0003700">
    <property type="term" value="F:DNA-binding transcription factor activity"/>
    <property type="evidence" value="ECO:0007669"/>
    <property type="project" value="InterPro"/>
</dbReference>
<dbReference type="InterPro" id="IPR005119">
    <property type="entry name" value="LysR_subst-bd"/>
</dbReference>
<evidence type="ECO:0000256" key="2">
    <source>
        <dbReference type="ARBA" id="ARBA00023015"/>
    </source>
</evidence>
<evidence type="ECO:0000313" key="7">
    <source>
        <dbReference type="EMBL" id="HIV13261.1"/>
    </source>
</evidence>
<evidence type="ECO:0000256" key="3">
    <source>
        <dbReference type="ARBA" id="ARBA00023125"/>
    </source>
</evidence>
<evidence type="ECO:0000256" key="4">
    <source>
        <dbReference type="ARBA" id="ARBA00023163"/>
    </source>
</evidence>
<evidence type="ECO:0000313" key="8">
    <source>
        <dbReference type="Proteomes" id="UP000886723"/>
    </source>
</evidence>
<dbReference type="Gene3D" id="1.10.10.10">
    <property type="entry name" value="Winged helix-like DNA-binding domain superfamily/Winged helix DNA-binding domain"/>
    <property type="match status" value="1"/>
</dbReference>